<dbReference type="EMBL" id="LAZR01008869">
    <property type="protein sequence ID" value="KKM76072.1"/>
    <property type="molecule type" value="Genomic_DNA"/>
</dbReference>
<evidence type="ECO:0000313" key="1">
    <source>
        <dbReference type="EMBL" id="KKM76072.1"/>
    </source>
</evidence>
<reference evidence="1" key="1">
    <citation type="journal article" date="2015" name="Nature">
        <title>Complex archaea that bridge the gap between prokaryotes and eukaryotes.</title>
        <authorList>
            <person name="Spang A."/>
            <person name="Saw J.H."/>
            <person name="Jorgensen S.L."/>
            <person name="Zaremba-Niedzwiedzka K."/>
            <person name="Martijn J."/>
            <person name="Lind A.E."/>
            <person name="van Eijk R."/>
            <person name="Schleper C."/>
            <person name="Guy L."/>
            <person name="Ettema T.J."/>
        </authorList>
    </citation>
    <scope>NUCLEOTIDE SEQUENCE</scope>
</reference>
<comment type="caution">
    <text evidence="1">The sequence shown here is derived from an EMBL/GenBank/DDBJ whole genome shotgun (WGS) entry which is preliminary data.</text>
</comment>
<proteinExistence type="predicted"/>
<organism evidence="1">
    <name type="scientific">marine sediment metagenome</name>
    <dbReference type="NCBI Taxonomy" id="412755"/>
    <lineage>
        <taxon>unclassified sequences</taxon>
        <taxon>metagenomes</taxon>
        <taxon>ecological metagenomes</taxon>
    </lineage>
</organism>
<gene>
    <name evidence="1" type="ORF">LCGC14_1383870</name>
</gene>
<protein>
    <submittedName>
        <fullName evidence="1">Uncharacterized protein</fullName>
    </submittedName>
</protein>
<accession>A0A0F9N3G6</accession>
<sequence>MNDKEKNSLRKVLDYLSEEEKHFEESDEPDNHIYKDVLVLKAYMDK</sequence>
<dbReference type="AlphaFoldDB" id="A0A0F9N3G6"/>
<name>A0A0F9N3G6_9ZZZZ</name>